<organism evidence="3 4">
    <name type="scientific">Nitzschia inconspicua</name>
    <dbReference type="NCBI Taxonomy" id="303405"/>
    <lineage>
        <taxon>Eukaryota</taxon>
        <taxon>Sar</taxon>
        <taxon>Stramenopiles</taxon>
        <taxon>Ochrophyta</taxon>
        <taxon>Bacillariophyta</taxon>
        <taxon>Bacillariophyceae</taxon>
        <taxon>Bacillariophycidae</taxon>
        <taxon>Bacillariales</taxon>
        <taxon>Bacillariaceae</taxon>
        <taxon>Nitzschia</taxon>
    </lineage>
</organism>
<keyword evidence="3" id="KW-0378">Hydrolase</keyword>
<dbReference type="EMBL" id="JAGRRH010000003">
    <property type="protein sequence ID" value="KAG7372541.1"/>
    <property type="molecule type" value="Genomic_DNA"/>
</dbReference>
<feature type="compositionally biased region" description="Low complexity" evidence="1">
    <location>
        <begin position="14"/>
        <end position="33"/>
    </location>
</feature>
<dbReference type="GO" id="GO:0000289">
    <property type="term" value="P:nuclear-transcribed mRNA poly(A) tail shortening"/>
    <property type="evidence" value="ECO:0007669"/>
    <property type="project" value="TreeGrafter"/>
</dbReference>
<dbReference type="GO" id="GO:0000932">
    <property type="term" value="C:P-body"/>
    <property type="evidence" value="ECO:0007669"/>
    <property type="project" value="TreeGrafter"/>
</dbReference>
<comment type="caution">
    <text evidence="3">The sequence shown here is derived from an EMBL/GenBank/DDBJ whole genome shotgun (WGS) entry which is preliminary data.</text>
</comment>
<dbReference type="InterPro" id="IPR001680">
    <property type="entry name" value="WD40_rpt"/>
</dbReference>
<reference evidence="3" key="1">
    <citation type="journal article" date="2021" name="Sci. Rep.">
        <title>Diploid genomic architecture of Nitzschia inconspicua, an elite biomass production diatom.</title>
        <authorList>
            <person name="Oliver A."/>
            <person name="Podell S."/>
            <person name="Pinowska A."/>
            <person name="Traller J.C."/>
            <person name="Smith S.R."/>
            <person name="McClure R."/>
            <person name="Beliaev A."/>
            <person name="Bohutskyi P."/>
            <person name="Hill E.A."/>
            <person name="Rabines A."/>
            <person name="Zheng H."/>
            <person name="Allen L.Z."/>
            <person name="Kuo A."/>
            <person name="Grigoriev I.V."/>
            <person name="Allen A.E."/>
            <person name="Hazlebeck D."/>
            <person name="Allen E.E."/>
        </authorList>
    </citation>
    <scope>NUCLEOTIDE SEQUENCE</scope>
    <source>
        <strain evidence="3">Hildebrandi</strain>
    </source>
</reference>
<dbReference type="Pfam" id="PF00929">
    <property type="entry name" value="RNase_T"/>
    <property type="match status" value="1"/>
</dbReference>
<dbReference type="Proteomes" id="UP000693970">
    <property type="component" value="Unassembled WGS sequence"/>
</dbReference>
<dbReference type="PANTHER" id="PTHR15728:SF0">
    <property type="entry name" value="PAN2-PAN3 DEADENYLATION COMPLEX CATALYTIC SUBUNIT PAN2"/>
    <property type="match status" value="1"/>
</dbReference>
<dbReference type="OrthoDB" id="16516at2759"/>
<dbReference type="GO" id="GO:0004535">
    <property type="term" value="F:poly(A)-specific ribonuclease activity"/>
    <property type="evidence" value="ECO:0007669"/>
    <property type="project" value="TreeGrafter"/>
</dbReference>
<dbReference type="PANTHER" id="PTHR15728">
    <property type="entry name" value="DEADENYLATION COMPLEX CATALYTIC SUBUNIT PAN2"/>
    <property type="match status" value="1"/>
</dbReference>
<proteinExistence type="predicted"/>
<feature type="region of interest" description="Disordered" evidence="1">
    <location>
        <begin position="1294"/>
        <end position="1315"/>
    </location>
</feature>
<dbReference type="Pfam" id="PF00400">
    <property type="entry name" value="WD40"/>
    <property type="match status" value="1"/>
</dbReference>
<feature type="region of interest" description="Disordered" evidence="1">
    <location>
        <begin position="1"/>
        <end position="40"/>
    </location>
</feature>
<dbReference type="InterPro" id="IPR050785">
    <property type="entry name" value="PAN2-PAN3_catalytic_subunit"/>
</dbReference>
<accession>A0A9K3M5N1</accession>
<protein>
    <submittedName>
        <fullName evidence="3">Ubiquitin carboxyl-terminal hydrolase</fullName>
    </submittedName>
</protein>
<reference evidence="3" key="2">
    <citation type="submission" date="2021-04" db="EMBL/GenBank/DDBJ databases">
        <authorList>
            <person name="Podell S."/>
        </authorList>
    </citation>
    <scope>NUCLEOTIDE SEQUENCE</scope>
    <source>
        <strain evidence="3">Hildebrandi</strain>
    </source>
</reference>
<dbReference type="InterPro" id="IPR028881">
    <property type="entry name" value="PAN2_UCH_dom"/>
</dbReference>
<keyword evidence="4" id="KW-1185">Reference proteome</keyword>
<sequence length="1654" mass="182122">MDYRGDPYSNMNQEASMYGYSSSSSYENELYPEQQQQKQLYDNHGQQEYYEEGDLSQQLSGQFYNNNHNNNDDDGYPMMDILQQPQQQLSSYYYYEDPNNLQQQQLQPLFYGDPSSHQQQAYYNGMKGVAEVAEGTSSDWNTTTTMMMMQYPSQDAIQPWQQGSIGIPQQQQQQQQQPTVEKGTYYEESEFSVELLYGHAVNALAYDPMYECLYVAGTTQNVSATRFNAHRASLLCTYTTSNPSRQLMQHGPTNILYSSVAGHPEASSSTLQAVYRTMYGISKVQGNPHTTTIGGPRGRNHPPSHAYLAPYGGGELAESVNALHNNNNNSIMYPGGVQQQQRRQLQSQQLGHMGITQLLPLGNGCTASVSPSAVRIHSCGGLQLTDHVIDGMLCGTIHPHSGPGGATHISVGGLSMAAIAAHSTTESTTGPSSTTQNSKQQYQKENCNIHCLDLYQGLRTVYSRAFKDQSATVGEAIAVTAMATSHERSSVVAGCSDGNIRILDGSLRELATVKSHVGGVSSISISPDGLLIATTGFSSKAKPTDGTGNASTTTSSALYAFPDPKAYIYDIRYLGRGGISHPFAGVKGAPRFARFIPDIDGCASNRLLLASGKPGGGMQIVTPFEPQDGKTTSFLIPQLQQGESLTAFSTPVYDQDELAVGTSFGRILTYRLEGFSNYRNKTKTREIHATSTWSKKTKLSSTAHSFGDIIDTQSKPTKQTLDIPPFGPSLPDLSLEPMLLQGDPNLRNGTSEEMRSIFGMYTLLVDPTVTCIGNTPDDAFVTFGAIGSTPIVADKRRTVAKSLLKETTVGEREFMLTVPTSKLGVDLLSNHAVVSKRYKGKKVKESLANPNKTLYNTKISSLCYEAGCNGSKAQSRGQRTNSGGSTEEMVEIPSRYQLQTRPAFSASGAFDPSDYNDTGLLPGWDYEPSMPNSWVSPVLLLFYFIPEIRAAALASQVDEKSIGTKSYEKALAPELGFVFDQMESLSRNGLLYPSNRSPYRPKIGAWVPSNFLTFVSTMPEAEQLQVLDGSPAAVDRPRRPESFYRFLAYQLDKELSSSDFVKSRSLTNLMDSINGIDFFSSNEFIESKSSPATHSVTRALTLELSYDMFSPGADKPPVRFGELLQHSLCRGTRLRAWNSKSRSYETIIQRKIVTSLPKVLTLACACAGRKEEDGLWTWRTDHGNEPWLPEFVEVELLADGNVEVVEFHQDSNGQGKTQTKFGGKKLLPAEVSALISESSVGQKRRYRLDAVISYVVDSRDEGMEDEELMGHHVLHARVPKSYKRGLLESQAEAARRVASQRSKTSGDGSEARGGSDAQQFVLSAAVSVEDFLQRAASIDSTLAEFDKSCSDGQDLASSDWVLYNGFKVSKAFAEDARAFHVPFKEPVLVVFRAVDESGELVLSDGADVGFNVGDPVRVPPAALKPPSLSKVNNVNDDVVASVHEGMPLAFDAEFVALQEEDSTLSETGQKLVSRETRHALGRISVFDCMTKKVLLDDHVLPREPVVDFLTRFSGIVADDLDPSRAKHRIISTRNAYLQMRFLMEQGCIFVGHGLKQDFATVNLIVPPHQILDTVEIFHQPGMRYVSLRFLANYFLGRDMQQDIHDSVEDAQAAFELYEKAVEWKKESMLHQRLQEMYSYGDKTSWKIGVSETTK</sequence>
<dbReference type="InterPro" id="IPR013520">
    <property type="entry name" value="Ribonucl_H"/>
</dbReference>
<evidence type="ECO:0000313" key="3">
    <source>
        <dbReference type="EMBL" id="KAG7372541.1"/>
    </source>
</evidence>
<dbReference type="GO" id="GO:0031251">
    <property type="term" value="C:PAN complex"/>
    <property type="evidence" value="ECO:0007669"/>
    <property type="project" value="TreeGrafter"/>
</dbReference>
<evidence type="ECO:0000313" key="4">
    <source>
        <dbReference type="Proteomes" id="UP000693970"/>
    </source>
</evidence>
<feature type="domain" description="Exonuclease" evidence="2">
    <location>
        <begin position="1446"/>
        <end position="1626"/>
    </location>
</feature>
<dbReference type="SMART" id="SM00479">
    <property type="entry name" value="EXOIII"/>
    <property type="match status" value="1"/>
</dbReference>
<evidence type="ECO:0000256" key="1">
    <source>
        <dbReference type="SAM" id="MobiDB-lite"/>
    </source>
</evidence>
<gene>
    <name evidence="3" type="ORF">IV203_018684</name>
</gene>
<name>A0A9K3M5N1_9STRA</name>
<dbReference type="Pfam" id="PF13423">
    <property type="entry name" value="UCH_1"/>
    <property type="match status" value="1"/>
</dbReference>
<evidence type="ECO:0000259" key="2">
    <source>
        <dbReference type="SMART" id="SM00479"/>
    </source>
</evidence>
<dbReference type="SMART" id="SM00320">
    <property type="entry name" value="WD40"/>
    <property type="match status" value="2"/>
</dbReference>